<evidence type="ECO:0000256" key="10">
    <source>
        <dbReference type="ARBA" id="ARBA00031082"/>
    </source>
</evidence>
<dbReference type="InterPro" id="IPR050054">
    <property type="entry name" value="UPRTase/APRTase"/>
</dbReference>
<dbReference type="CDD" id="cd06223">
    <property type="entry name" value="PRTases_typeI"/>
    <property type="match status" value="1"/>
</dbReference>
<comment type="cofactor">
    <cofactor evidence="1">
        <name>Mg(2+)</name>
        <dbReference type="ChEBI" id="CHEBI:18420"/>
    </cofactor>
</comment>
<comment type="caution">
    <text evidence="12">The sequence shown here is derived from an EMBL/GenBank/DDBJ whole genome shotgun (WGS) entry which is preliminary data.</text>
</comment>
<keyword evidence="6" id="KW-0328">Glycosyltransferase</keyword>
<keyword evidence="7" id="KW-0808">Transferase</keyword>
<keyword evidence="9" id="KW-0342">GTP-binding</keyword>
<dbReference type="InterPro" id="IPR029057">
    <property type="entry name" value="PRTase-like"/>
</dbReference>
<keyword evidence="8" id="KW-0547">Nucleotide-binding</keyword>
<dbReference type="PANTHER" id="PTHR32315:SF4">
    <property type="entry name" value="URACIL PHOSPHORIBOSYLTRANSFERASE, CHLOROPLASTIC"/>
    <property type="match status" value="1"/>
</dbReference>
<dbReference type="SUPFAM" id="SSF53271">
    <property type="entry name" value="PRTase-like"/>
    <property type="match status" value="1"/>
</dbReference>
<evidence type="ECO:0000313" key="12">
    <source>
        <dbReference type="EMBL" id="KAK9670838.1"/>
    </source>
</evidence>
<comment type="pathway">
    <text evidence="2">Pyrimidine metabolism; UMP biosynthesis via salvage pathway; UMP from uracil: step 1/1.</text>
</comment>
<dbReference type="InterPro" id="IPR005765">
    <property type="entry name" value="UPRT"/>
</dbReference>
<dbReference type="NCBIfam" id="TIGR01091">
    <property type="entry name" value="upp"/>
    <property type="match status" value="1"/>
</dbReference>
<gene>
    <name evidence="12" type="ORF">K7432_017380</name>
</gene>
<dbReference type="Pfam" id="PF14681">
    <property type="entry name" value="UPRTase"/>
    <property type="match status" value="1"/>
</dbReference>
<evidence type="ECO:0000259" key="11">
    <source>
        <dbReference type="Pfam" id="PF14681"/>
    </source>
</evidence>
<sequence length="214" mass="23625">MPTNMPSHVTSKHPLIAHKLSLLRDKNSSAKQSRELLEEIAYLLAYEAMQDLDLKEIGQMESPLAPYTGEAIKDKIGLVPVLRSGLSLVNGFLTMIPTARILHIGLYREQISLQPVEYYNKLPKEPNVDLCIVLDPMVATGGTSVETINILKDWGVKRIKFVCVCASKAGLEALLEAHPDVTIYTGVVDETLSKEGYIVPGFGDCGDRIYQTKN</sequence>
<dbReference type="Gene3D" id="3.40.50.2020">
    <property type="match status" value="1"/>
</dbReference>
<dbReference type="Proteomes" id="UP001479436">
    <property type="component" value="Unassembled WGS sequence"/>
</dbReference>
<reference evidence="12 13" key="1">
    <citation type="submission" date="2023-04" db="EMBL/GenBank/DDBJ databases">
        <title>Genome of Basidiobolus ranarum AG-B5.</title>
        <authorList>
            <person name="Stajich J.E."/>
            <person name="Carter-House D."/>
            <person name="Gryganskyi A."/>
        </authorList>
    </citation>
    <scope>NUCLEOTIDE SEQUENCE [LARGE SCALE GENOMIC DNA]</scope>
    <source>
        <strain evidence="12 13">AG-B5</strain>
    </source>
</reference>
<evidence type="ECO:0000256" key="6">
    <source>
        <dbReference type="ARBA" id="ARBA00022676"/>
    </source>
</evidence>
<proteinExistence type="inferred from homology"/>
<comment type="similarity">
    <text evidence="3">Belongs to the UPRTase family.</text>
</comment>
<dbReference type="EC" id="2.4.2.9" evidence="4"/>
<evidence type="ECO:0000313" key="13">
    <source>
        <dbReference type="Proteomes" id="UP001479436"/>
    </source>
</evidence>
<dbReference type="NCBIfam" id="NF001097">
    <property type="entry name" value="PRK00129.1"/>
    <property type="match status" value="1"/>
</dbReference>
<keyword evidence="13" id="KW-1185">Reference proteome</keyword>
<evidence type="ECO:0000256" key="3">
    <source>
        <dbReference type="ARBA" id="ARBA00009516"/>
    </source>
</evidence>
<feature type="domain" description="Phosphoribosyltransferase" evidence="11">
    <location>
        <begin position="11"/>
        <end position="212"/>
    </location>
</feature>
<evidence type="ECO:0000256" key="7">
    <source>
        <dbReference type="ARBA" id="ARBA00022679"/>
    </source>
</evidence>
<dbReference type="InterPro" id="IPR000836">
    <property type="entry name" value="PRTase_dom"/>
</dbReference>
<dbReference type="EMBL" id="JASJQH010010576">
    <property type="protein sequence ID" value="KAK9670838.1"/>
    <property type="molecule type" value="Genomic_DNA"/>
</dbReference>
<name>A0ABR2VKP0_9FUNG</name>
<evidence type="ECO:0000256" key="5">
    <source>
        <dbReference type="ARBA" id="ARBA00022533"/>
    </source>
</evidence>
<evidence type="ECO:0000256" key="4">
    <source>
        <dbReference type="ARBA" id="ARBA00011894"/>
    </source>
</evidence>
<dbReference type="PANTHER" id="PTHR32315">
    <property type="entry name" value="ADENINE PHOSPHORIBOSYLTRANSFERASE"/>
    <property type="match status" value="1"/>
</dbReference>
<evidence type="ECO:0000256" key="1">
    <source>
        <dbReference type="ARBA" id="ARBA00001946"/>
    </source>
</evidence>
<evidence type="ECO:0000256" key="2">
    <source>
        <dbReference type="ARBA" id="ARBA00005180"/>
    </source>
</evidence>
<organism evidence="12 13">
    <name type="scientific">Basidiobolus ranarum</name>
    <dbReference type="NCBI Taxonomy" id="34480"/>
    <lineage>
        <taxon>Eukaryota</taxon>
        <taxon>Fungi</taxon>
        <taxon>Fungi incertae sedis</taxon>
        <taxon>Zoopagomycota</taxon>
        <taxon>Entomophthoromycotina</taxon>
        <taxon>Basidiobolomycetes</taxon>
        <taxon>Basidiobolales</taxon>
        <taxon>Basidiobolaceae</taxon>
        <taxon>Basidiobolus</taxon>
    </lineage>
</organism>
<protein>
    <recommendedName>
        <fullName evidence="4">uracil phosphoribosyltransferase</fullName>
        <ecNumber evidence="4">2.4.2.9</ecNumber>
    </recommendedName>
    <alternativeName>
        <fullName evidence="10">UMP pyrophosphorylase</fullName>
    </alternativeName>
</protein>
<accession>A0ABR2VKP0</accession>
<evidence type="ECO:0000256" key="9">
    <source>
        <dbReference type="ARBA" id="ARBA00023134"/>
    </source>
</evidence>
<evidence type="ECO:0000256" key="8">
    <source>
        <dbReference type="ARBA" id="ARBA00022741"/>
    </source>
</evidence>
<keyword evidence="5" id="KW-0021">Allosteric enzyme</keyword>